<gene>
    <name evidence="3" type="ORF">SAMN05660282_00985</name>
</gene>
<protein>
    <submittedName>
        <fullName evidence="3">Htaa protein</fullName>
    </submittedName>
</protein>
<dbReference type="AlphaFoldDB" id="A0A1I2RZY5"/>
<name>A0A1I2RZY5_9CORY</name>
<dbReference type="Pfam" id="PF04213">
    <property type="entry name" value="HtaA"/>
    <property type="match status" value="1"/>
</dbReference>
<evidence type="ECO:0000313" key="3">
    <source>
        <dbReference type="EMBL" id="SFG46122.1"/>
    </source>
</evidence>
<keyword evidence="4" id="KW-1185">Reference proteome</keyword>
<dbReference type="InterPro" id="IPR007331">
    <property type="entry name" value="Htaa"/>
</dbReference>
<feature type="domain" description="Htaa" evidence="2">
    <location>
        <begin position="11"/>
        <end position="110"/>
    </location>
</feature>
<reference evidence="3 4" key="1">
    <citation type="submission" date="2016-10" db="EMBL/GenBank/DDBJ databases">
        <authorList>
            <person name="de Groot N.N."/>
        </authorList>
    </citation>
    <scope>NUCLEOTIDE SEQUENCE [LARGE SCALE GENOMIC DNA]</scope>
    <source>
        <strain>J11</strain>
        <strain evidence="4">PG 39</strain>
    </source>
</reference>
<sequence length="192" mass="20024">MTFPVASASNDVISFTGGMHVVMPQVDSTITDLKILLNGTTAQLQDDYTATTAAGTTSGDDVILADITLFEPESTTHTVGFGNSTTVLTTEGSQAFGGAFAAGQQVMPFDAHGAWCGGDAGQPVVPAPTPAPETSTEETTTEATPTEEATPDLGNHKRGPVYAAFYKLLHFLARIFNGVFGGIFQIFGGLFR</sequence>
<accession>A0A1I2RZY5</accession>
<evidence type="ECO:0000259" key="2">
    <source>
        <dbReference type="Pfam" id="PF04213"/>
    </source>
</evidence>
<proteinExistence type="predicted"/>
<organism evidence="3 4">
    <name type="scientific">Corynebacterium spheniscorum</name>
    <dbReference type="NCBI Taxonomy" id="185761"/>
    <lineage>
        <taxon>Bacteria</taxon>
        <taxon>Bacillati</taxon>
        <taxon>Actinomycetota</taxon>
        <taxon>Actinomycetes</taxon>
        <taxon>Mycobacteriales</taxon>
        <taxon>Corynebacteriaceae</taxon>
        <taxon>Corynebacterium</taxon>
    </lineage>
</organism>
<dbReference type="Proteomes" id="UP000199065">
    <property type="component" value="Unassembled WGS sequence"/>
</dbReference>
<evidence type="ECO:0000313" key="4">
    <source>
        <dbReference type="Proteomes" id="UP000199065"/>
    </source>
</evidence>
<feature type="region of interest" description="Disordered" evidence="1">
    <location>
        <begin position="126"/>
        <end position="154"/>
    </location>
</feature>
<dbReference type="EMBL" id="FOPJ01000004">
    <property type="protein sequence ID" value="SFG46122.1"/>
    <property type="molecule type" value="Genomic_DNA"/>
</dbReference>
<evidence type="ECO:0000256" key="1">
    <source>
        <dbReference type="SAM" id="MobiDB-lite"/>
    </source>
</evidence>